<name>A0ACC2ZZ63_9EURO</name>
<dbReference type="EMBL" id="JAPDRQ010000171">
    <property type="protein sequence ID" value="KAJ9653018.1"/>
    <property type="molecule type" value="Genomic_DNA"/>
</dbReference>
<evidence type="ECO:0000313" key="1">
    <source>
        <dbReference type="EMBL" id="KAJ9653018.1"/>
    </source>
</evidence>
<reference evidence="1" key="1">
    <citation type="submission" date="2022-10" db="EMBL/GenBank/DDBJ databases">
        <title>Culturing micro-colonial fungi from biological soil crusts in the Mojave desert and describing Neophaeococcomyces mojavensis, and introducing the new genera and species Taxawa tesnikishii.</title>
        <authorList>
            <person name="Kurbessoian T."/>
            <person name="Stajich J.E."/>
        </authorList>
    </citation>
    <scope>NUCLEOTIDE SEQUENCE</scope>
    <source>
        <strain evidence="1">JES_112</strain>
    </source>
</reference>
<keyword evidence="2" id="KW-1185">Reference proteome</keyword>
<gene>
    <name evidence="1" type="ORF">H2198_007765</name>
</gene>
<comment type="caution">
    <text evidence="1">The sequence shown here is derived from an EMBL/GenBank/DDBJ whole genome shotgun (WGS) entry which is preliminary data.</text>
</comment>
<accession>A0ACC2ZZ63</accession>
<protein>
    <submittedName>
        <fullName evidence="1">Uncharacterized protein</fullName>
    </submittedName>
</protein>
<proteinExistence type="predicted"/>
<evidence type="ECO:0000313" key="2">
    <source>
        <dbReference type="Proteomes" id="UP001172386"/>
    </source>
</evidence>
<dbReference type="Proteomes" id="UP001172386">
    <property type="component" value="Unassembled WGS sequence"/>
</dbReference>
<sequence length="1216" mass="135182">MPSMRHVSPTRADYDELSSPDPLASDHMEDLPSHPSSRRRSAGTASSSKQHSSAAHHRKSNSIEISPSKTVTEQSLSPWRIRVTVEAEPEDADMAQVLGGKMQTVTKTMKIPLREENTNSPTKARKASPAPGRRGVGRRSVSPARKRHSVTDLDIVVLGDDAEEDEWGVKPKSPRRRRGSKSRTSKKSMPAAKKADSDAFEIREDEGVDCSAQVEETNTVEDGEGGSPELKQIDLNQVNMRMRSGSVKQGDVVEAEKRVDVRKVSMNSSMSYPTPSPTASERGHSDDHTPDDGMERREVGYDTVIESEGFTMIDLESLPSVKQMRSSPHDARETPVPQHEREVHQNTVYDEDTTETTVDAPSIKLSGAVTEDTEDSEPLLSSPPSGVSGGKPKTYSIGHLQLPSSTNVHRHRHVTPLPQSSPQLPSPPPPPRSVMARKPSPANSDKAMEAGMALRDAVTPEHSFSNEDESIMQARSREEDSVFGDFSSSTRRELRAELRFGEELGRRQNDKRQEVAEPPVAPANKMFTTAQPQIWRGETTVQHTPPALLAAQKQASGSSIETNALDGKNATELSNEARWEAHWREERDDVIRQAKEASGSKVIVIGSDHEDEGYDEGVDVGAGIDADETEGDIWLAEAKNASLSPRETPTKPQEEQEHDRGLPRRKLIPSPWKRGEQIEVDANATSLMTGDESMSGLLWKQDRDNSAARFGDGVLANPDQYDRRRSGIFDLDHQTTKQPRRLSPRHEPELEDNLEAGDGFHWRSAEEVVEEETLLLEAENELRGGREGTTNLYETNLDAIPEQDLSSSPRADSSQKQVEGKVAEHDSTYSSISEESSVEMYRQKVSLSPSKERPNTPRSAMKGGRASFAGALRFDINDDETGKRKVVWAKRSSCVNEHWEESSRSIRSHHDSSLDETPTPIAGEKVGKNGQIQAQKDDQLQESAVEELLDEPQHQGPAQPQAGNGWFGRLFNKSSDDEQQQDPTASKSDQQQATALTRPVSNFDGSLDSDTESNNDNDGAAYAPTSRHTLPSGAPTSTYHHLQPGSSACQSQPRDDVPSYLLPPSYPTIPSRDTSQPLSTSGTFTNTHFRTLHILYRKSQRSRFHGPSYPQEIRDEVRALVEENWKLVVDESESMDERFTFRIGVSHARVIERFMKEIEWDWERHWQIDGNSRRSREDITWGWTAEELAEKLGRIVIGEVVREEERAAKVKAEATK</sequence>
<organism evidence="1 2">
    <name type="scientific">Neophaeococcomyces mojaviensis</name>
    <dbReference type="NCBI Taxonomy" id="3383035"/>
    <lineage>
        <taxon>Eukaryota</taxon>
        <taxon>Fungi</taxon>
        <taxon>Dikarya</taxon>
        <taxon>Ascomycota</taxon>
        <taxon>Pezizomycotina</taxon>
        <taxon>Eurotiomycetes</taxon>
        <taxon>Chaetothyriomycetidae</taxon>
        <taxon>Chaetothyriales</taxon>
        <taxon>Chaetothyriales incertae sedis</taxon>
        <taxon>Neophaeococcomyces</taxon>
    </lineage>
</organism>